<reference evidence="8" key="1">
    <citation type="submission" date="2018-05" db="EMBL/GenBank/DDBJ databases">
        <authorList>
            <person name="Lanie J.A."/>
            <person name="Ng W.-L."/>
            <person name="Kazmierczak K.M."/>
            <person name="Andrzejewski T.M."/>
            <person name="Davidsen T.M."/>
            <person name="Wayne K.J."/>
            <person name="Tettelin H."/>
            <person name="Glass J.I."/>
            <person name="Rusch D."/>
            <person name="Podicherti R."/>
            <person name="Tsui H.-C.T."/>
            <person name="Winkler M.E."/>
        </authorList>
    </citation>
    <scope>NUCLEOTIDE SEQUENCE</scope>
</reference>
<evidence type="ECO:0000256" key="5">
    <source>
        <dbReference type="ARBA" id="ARBA00023002"/>
    </source>
</evidence>
<keyword evidence="3" id="KW-0479">Metal-binding</keyword>
<dbReference type="InterPro" id="IPR051323">
    <property type="entry name" value="AtsK-like"/>
</dbReference>
<name>A0A382PJM3_9ZZZZ</name>
<organism evidence="8">
    <name type="scientific">marine metagenome</name>
    <dbReference type="NCBI Taxonomy" id="408172"/>
    <lineage>
        <taxon>unclassified sequences</taxon>
        <taxon>metagenomes</taxon>
        <taxon>ecological metagenomes</taxon>
    </lineage>
</organism>
<evidence type="ECO:0000256" key="1">
    <source>
        <dbReference type="ARBA" id="ARBA00001954"/>
    </source>
</evidence>
<dbReference type="Pfam" id="PF02668">
    <property type="entry name" value="TauD"/>
    <property type="match status" value="1"/>
</dbReference>
<dbReference type="GO" id="GO:0005737">
    <property type="term" value="C:cytoplasm"/>
    <property type="evidence" value="ECO:0007669"/>
    <property type="project" value="TreeGrafter"/>
</dbReference>
<evidence type="ECO:0000256" key="2">
    <source>
        <dbReference type="ARBA" id="ARBA00005896"/>
    </source>
</evidence>
<evidence type="ECO:0000313" key="8">
    <source>
        <dbReference type="EMBL" id="SVC73573.1"/>
    </source>
</evidence>
<keyword evidence="6" id="KW-0408">Iron</keyword>
<dbReference type="PANTHER" id="PTHR30468:SF5">
    <property type="entry name" value="ALPHA-KETOGLUTARATE-DEPENDENT SULFATE ESTER DIOXYGENASE"/>
    <property type="match status" value="1"/>
</dbReference>
<evidence type="ECO:0000256" key="3">
    <source>
        <dbReference type="ARBA" id="ARBA00022723"/>
    </source>
</evidence>
<gene>
    <name evidence="8" type="ORF">METZ01_LOCUS326427</name>
</gene>
<feature type="non-terminal residue" evidence="8">
    <location>
        <position position="192"/>
    </location>
</feature>
<dbReference type="PANTHER" id="PTHR30468">
    <property type="entry name" value="ALPHA-KETOGLUTARATE-DEPENDENT SULFONATE DIOXYGENASE"/>
    <property type="match status" value="1"/>
</dbReference>
<proteinExistence type="inferred from homology"/>
<keyword evidence="5" id="KW-0560">Oxidoreductase</keyword>
<evidence type="ECO:0000256" key="6">
    <source>
        <dbReference type="ARBA" id="ARBA00023004"/>
    </source>
</evidence>
<comment type="similarity">
    <text evidence="2">Belongs to the TfdA dioxygenase family.</text>
</comment>
<dbReference type="InterPro" id="IPR042098">
    <property type="entry name" value="TauD-like_sf"/>
</dbReference>
<keyword evidence="4" id="KW-0223">Dioxygenase</keyword>
<dbReference type="SUPFAM" id="SSF51197">
    <property type="entry name" value="Clavaminate synthase-like"/>
    <property type="match status" value="1"/>
</dbReference>
<dbReference type="InterPro" id="IPR003819">
    <property type="entry name" value="TauD/TfdA-like"/>
</dbReference>
<evidence type="ECO:0000259" key="7">
    <source>
        <dbReference type="Pfam" id="PF02668"/>
    </source>
</evidence>
<feature type="domain" description="TauD/TfdA-like" evidence="7">
    <location>
        <begin position="11"/>
        <end position="172"/>
    </location>
</feature>
<sequence length="192" mass="21438">MRETDNSGVVVEPMTIHIGAEIRGVDLTEALTGEEVATIRSALLRWKVVFFRDQFLTHEQHIAFARQFGDPTPAHAVFGSDLDYPEIYPVLKHRAAFAARPAAQRAWTDWHTDITAAINPPMASILRGVVVPPYGGDTHFCNTAAAYQALSPPMRDFLADLRAIHRFKIATDDAQADDYNRMLNDNPLMAEH</sequence>
<dbReference type="Gene3D" id="3.60.130.10">
    <property type="entry name" value="Clavaminate synthase-like"/>
    <property type="match status" value="1"/>
</dbReference>
<dbReference type="AlphaFoldDB" id="A0A382PJM3"/>
<dbReference type="GO" id="GO:0046872">
    <property type="term" value="F:metal ion binding"/>
    <property type="evidence" value="ECO:0007669"/>
    <property type="project" value="UniProtKB-KW"/>
</dbReference>
<dbReference type="GO" id="GO:0016706">
    <property type="term" value="F:2-oxoglutarate-dependent dioxygenase activity"/>
    <property type="evidence" value="ECO:0007669"/>
    <property type="project" value="TreeGrafter"/>
</dbReference>
<dbReference type="EMBL" id="UINC01107874">
    <property type="protein sequence ID" value="SVC73573.1"/>
    <property type="molecule type" value="Genomic_DNA"/>
</dbReference>
<comment type="cofactor">
    <cofactor evidence="1">
        <name>Fe(2+)</name>
        <dbReference type="ChEBI" id="CHEBI:29033"/>
    </cofactor>
</comment>
<protein>
    <recommendedName>
        <fullName evidence="7">TauD/TfdA-like domain-containing protein</fullName>
    </recommendedName>
</protein>
<accession>A0A382PJM3</accession>
<evidence type="ECO:0000256" key="4">
    <source>
        <dbReference type="ARBA" id="ARBA00022964"/>
    </source>
</evidence>